<sequence length="65" mass="7280">MTTKEAADYIGMSPATLNGWRFMGEGPVYLKMGTGKRAKVAYLREDLDEWLRTRRTDPASVLADA</sequence>
<evidence type="ECO:0000259" key="1">
    <source>
        <dbReference type="Pfam" id="PF12728"/>
    </source>
</evidence>
<protein>
    <recommendedName>
        <fullName evidence="1">Helix-turn-helix domain-containing protein</fullName>
    </recommendedName>
</protein>
<feature type="domain" description="Helix-turn-helix" evidence="1">
    <location>
        <begin position="1"/>
        <end position="55"/>
    </location>
</feature>
<dbReference type="eggNOG" id="ENOG5032B2R">
    <property type="taxonomic scope" value="Bacteria"/>
</dbReference>
<dbReference type="SUPFAM" id="SSF46955">
    <property type="entry name" value="Putative DNA-binding domain"/>
    <property type="match status" value="1"/>
</dbReference>
<keyword evidence="3" id="KW-1185">Reference proteome</keyword>
<gene>
    <name evidence="2" type="ORF">HMPREF0058_0021</name>
</gene>
<proteinExistence type="predicted"/>
<dbReference type="OrthoDB" id="4330189at2"/>
<accession>C0W2C7</accession>
<dbReference type="InterPro" id="IPR041657">
    <property type="entry name" value="HTH_17"/>
</dbReference>
<reference evidence="2 3" key="1">
    <citation type="submission" date="2009-01" db="EMBL/GenBank/DDBJ databases">
        <authorList>
            <person name="Qin X."/>
            <person name="Bachman B."/>
            <person name="Battles P."/>
            <person name="Bell A."/>
            <person name="Bess C."/>
            <person name="Bickham C."/>
            <person name="Chaboub L."/>
            <person name="Chen D."/>
            <person name="Coyle M."/>
            <person name="Deiros D.R."/>
            <person name="Dinh H."/>
            <person name="Forbes L."/>
            <person name="Fowler G."/>
            <person name="Francisco L."/>
            <person name="Fu Q."/>
            <person name="Gubbala S."/>
            <person name="Hale W."/>
            <person name="Han Y."/>
            <person name="Hemphill L."/>
            <person name="Highlander S.K."/>
            <person name="Hirani K."/>
            <person name="Hogues M."/>
            <person name="Jackson L."/>
            <person name="Jakkamsetti A."/>
            <person name="Javaid M."/>
            <person name="Jiang H."/>
            <person name="Korchina V."/>
            <person name="Kovar C."/>
            <person name="Lara F."/>
            <person name="Lee S."/>
            <person name="Mata R."/>
            <person name="Mathew T."/>
            <person name="Moen C."/>
            <person name="Morales K."/>
            <person name="Munidasa M."/>
            <person name="Nazareth L."/>
            <person name="Ngo R."/>
            <person name="Nguyen L."/>
            <person name="Okwuonu G."/>
            <person name="Ongeri F."/>
            <person name="Patil S."/>
            <person name="Petrosino J."/>
            <person name="Pham C."/>
            <person name="Pham P."/>
            <person name="Pu L.-L."/>
            <person name="Puazo M."/>
            <person name="Raj R."/>
            <person name="Reid J."/>
            <person name="Rouhana J."/>
            <person name="Saada N."/>
            <person name="Shang Y."/>
            <person name="Simmons D."/>
            <person name="Thornton R."/>
            <person name="Warren J."/>
            <person name="Weissenberger G."/>
            <person name="Zhang J."/>
            <person name="Zhang L."/>
            <person name="Zhou C."/>
            <person name="Zhu D."/>
            <person name="Muzny D."/>
            <person name="Worley K."/>
            <person name="Gibbs R."/>
        </authorList>
    </citation>
    <scope>NUCLEOTIDE SEQUENCE [LARGE SCALE GENOMIC DNA]</scope>
    <source>
        <strain evidence="2 3">DSM 15434</strain>
    </source>
</reference>
<name>C0W2C7_9ACTO</name>
<comment type="caution">
    <text evidence="2">The sequence shown here is derived from an EMBL/GenBank/DDBJ whole genome shotgun (WGS) entry which is preliminary data.</text>
</comment>
<dbReference type="Gene3D" id="1.10.10.10">
    <property type="entry name" value="Winged helix-like DNA-binding domain superfamily/Winged helix DNA-binding domain"/>
    <property type="match status" value="1"/>
</dbReference>
<dbReference type="Proteomes" id="UP000004778">
    <property type="component" value="Unassembled WGS sequence"/>
</dbReference>
<dbReference type="InterPro" id="IPR009061">
    <property type="entry name" value="DNA-bd_dom_put_sf"/>
</dbReference>
<organism evidence="2 3">
    <name type="scientific">Actinomyces urogenitalis DSM 15434</name>
    <dbReference type="NCBI Taxonomy" id="525246"/>
    <lineage>
        <taxon>Bacteria</taxon>
        <taxon>Bacillati</taxon>
        <taxon>Actinomycetota</taxon>
        <taxon>Actinomycetes</taxon>
        <taxon>Actinomycetales</taxon>
        <taxon>Actinomycetaceae</taxon>
        <taxon>Actinomyces</taxon>
    </lineage>
</organism>
<evidence type="ECO:0000313" key="3">
    <source>
        <dbReference type="Proteomes" id="UP000004778"/>
    </source>
</evidence>
<dbReference type="HOGENOM" id="CLU_140176_9_5_11"/>
<evidence type="ECO:0000313" key="2">
    <source>
        <dbReference type="EMBL" id="EEH67121.1"/>
    </source>
</evidence>
<dbReference type="Pfam" id="PF12728">
    <property type="entry name" value="HTH_17"/>
    <property type="match status" value="1"/>
</dbReference>
<dbReference type="InterPro" id="IPR036388">
    <property type="entry name" value="WH-like_DNA-bd_sf"/>
</dbReference>
<dbReference type="AlphaFoldDB" id="C0W2C7"/>
<dbReference type="EMBL" id="ACFH01000003">
    <property type="protein sequence ID" value="EEH67121.1"/>
    <property type="molecule type" value="Genomic_DNA"/>
</dbReference>